<gene>
    <name evidence="2" type="primary">LOC120277824</name>
</gene>
<dbReference type="Pfam" id="PF14223">
    <property type="entry name" value="Retrotran_gag_2"/>
    <property type="match status" value="1"/>
</dbReference>
<reference evidence="2" key="1">
    <citation type="submission" date="2025-08" db="UniProtKB">
        <authorList>
            <consortium name="RefSeq"/>
        </authorList>
    </citation>
    <scope>IDENTIFICATION</scope>
</reference>
<proteinExistence type="predicted"/>
<dbReference type="GeneID" id="120277824"/>
<dbReference type="Proteomes" id="UP001515500">
    <property type="component" value="Chromosome 15"/>
</dbReference>
<protein>
    <submittedName>
        <fullName evidence="2">Uncharacterized protein LOC120277824</fullName>
    </submittedName>
</protein>
<evidence type="ECO:0000313" key="2">
    <source>
        <dbReference type="RefSeq" id="XP_039140592.1"/>
    </source>
</evidence>
<accession>A0AB40CPV7</accession>
<keyword evidence="1" id="KW-1185">Reference proteome</keyword>
<name>A0AB40CPV7_DIOCR</name>
<dbReference type="AlphaFoldDB" id="A0AB40CPV7"/>
<dbReference type="RefSeq" id="XP_039140592.1">
    <property type="nucleotide sequence ID" value="XM_039284658.1"/>
</dbReference>
<organism evidence="1 2">
    <name type="scientific">Dioscorea cayennensis subsp. rotundata</name>
    <name type="common">White Guinea yam</name>
    <name type="synonym">Dioscorea rotundata</name>
    <dbReference type="NCBI Taxonomy" id="55577"/>
    <lineage>
        <taxon>Eukaryota</taxon>
        <taxon>Viridiplantae</taxon>
        <taxon>Streptophyta</taxon>
        <taxon>Embryophyta</taxon>
        <taxon>Tracheophyta</taxon>
        <taxon>Spermatophyta</taxon>
        <taxon>Magnoliopsida</taxon>
        <taxon>Liliopsida</taxon>
        <taxon>Dioscoreales</taxon>
        <taxon>Dioscoreaceae</taxon>
        <taxon>Dioscorea</taxon>
    </lineage>
</organism>
<sequence>MENTVNFSSTQTSVPIFKGENFNLWSLKMKTMFRSKRLWSIVENGFSEEEEEEVVERRRDADASALYLIQQGVDEKILIRITEAQTAKQAWDILQTEYQGCSKILSVKLYSLKSELETLRMKNGEKVQDYITRVLDVVYQLRVLGESMEETAVVGKILRSLNPTFKHVVSSIVEAKDLGKLTVEELSSSLKGHETILTMSSGEEDATLQAMISEFGDTSIRGGQNRGRGFFRGRFRGRGKGRACWYNKANFAKEEEKVKESEESEDAVVFMAALVDEDTRNDEETEGELFMATQDSKGTNVATWFIDSGCSNHMTRA</sequence>
<evidence type="ECO:0000313" key="1">
    <source>
        <dbReference type="Proteomes" id="UP001515500"/>
    </source>
</evidence>
<dbReference type="PANTHER" id="PTHR35317:SF35">
    <property type="entry name" value="DUF4219 DOMAIN-CONTAINING PROTEIN"/>
    <property type="match status" value="1"/>
</dbReference>
<dbReference type="PANTHER" id="PTHR35317">
    <property type="entry name" value="OS04G0629600 PROTEIN"/>
    <property type="match status" value="1"/>
</dbReference>